<dbReference type="InterPro" id="IPR001434">
    <property type="entry name" value="OmcB-like_DUF11"/>
</dbReference>
<feature type="domain" description="DUF11" evidence="3">
    <location>
        <begin position="621"/>
        <end position="763"/>
    </location>
</feature>
<dbReference type="Pfam" id="PF19407">
    <property type="entry name" value="DUF5979"/>
    <property type="match status" value="2"/>
</dbReference>
<dbReference type="InterPro" id="IPR055371">
    <property type="entry name" value="SpaA_PFL_dom_4"/>
</dbReference>
<dbReference type="InterPro" id="IPR047995">
    <property type="entry name" value="Choice_anch_K"/>
</dbReference>
<dbReference type="InterPro" id="IPR046022">
    <property type="entry name" value="DUF5979"/>
</dbReference>
<dbReference type="Proteomes" id="UP000671914">
    <property type="component" value="Chromosome"/>
</dbReference>
<dbReference type="Pfam" id="PF24514">
    <property type="entry name" value="SpaA_4"/>
    <property type="match status" value="1"/>
</dbReference>
<dbReference type="KEGG" id="aarc:G127AT_03620"/>
<evidence type="ECO:0000259" key="4">
    <source>
        <dbReference type="Pfam" id="PF19407"/>
    </source>
</evidence>
<feature type="domain" description="SpaA-like prealbumin fold" evidence="5">
    <location>
        <begin position="287"/>
        <end position="393"/>
    </location>
</feature>
<proteinExistence type="predicted"/>
<sequence length="1110" mass="114268">MPSPAPSRPRRRPSSRSLRRGIAAVLSGLLIAGAGLTAALAAPAAATAAESVSLGAVEARVSDHRGDVGKADATSANRGTTDGYCITYDPRDAQNAQTTWASASGESRTGHGIPSGDRACPKSLDMKQSVIGVRPAVEKIDAEPGTAFPIGQITHYNSPITTEGSSNYFGGTLSYRFADEPEAPLDFDWWLNETPNDAGRWNNGGVDDEFRFLNTVSDRVVEIDGRDYKLVITGFSNVEREKRDGKTAAGLCPAKPGDDIVTDWKTPENEKTTACLYAKFEAANELVVTKAVVGDPGFSQKTFDFASTSTIAGTAFDASAFKLQEGRSYAGSILTGEQVTITEEKLGKDWKFQGAVCADETGPIDVEVDKKGRSLTLTNPGATGTIACTVTNAYTASGALVIEKELVDAGAGYTGTGDAFEIAYACGAVTGTVALGPGESSETITGIPANTVCTVGEQPLDDALLGARFDWAAPAYGGDADAQGTVKIPADKTKTVVVTNTTVDLGPELGSLAVDKTLAGAAEGYVPSDSGTDFAVSWRCTGDDIEGELLGSLPVGTGSTVLSSEIPVGSTCEISEAAPSEALLADPSYVWAAPVVGDAVTIAAGEPASIGLVNTVERVFDLAITKQADLARANDRAVQAGDGFDYVLTVTNVQGGSVAGVTVTDSLPAELALDPTRPIAFEPAADWASTGTDRELVFTSSATHTAHTVVTIRVPVTVVEAAPAPLGEGSGEASDIDFADVVNTAVVSVPGDVDESNNTSTETTPQKQLDAHAFVQCENDVPWVNFGIETSNLAEEPTEATIAWTTADGRTATKTVPASAGRVLWPYAAVDENGVGIAWPGWRPAAEGDVVGQGTIVDAWEDLVKDTSLESYAFSSTTEPLLVTITVNPSQSFTATYPQATPACEVQRDSAISVTKTASVDAVKPGGEFSYALKVRNTGLGAASPVVLSDAIPAELKVTGISTAEAPAFPRWEGCAVTGADEAGFGGVVECTLVGPLGRGVTAPEVVLDVTVAPKLELLTLTNTAVACAAEYDPALPPAEATLCAEGSTTIAVGAPIALPAEADDPAGLASTGFAGGPWAWFAVVLLALGSGASAFVLSRRRRVTGTPEA</sequence>
<accession>A0A975FMS0</accession>
<feature type="domain" description="DUF11" evidence="3">
    <location>
        <begin position="912"/>
        <end position="1034"/>
    </location>
</feature>
<dbReference type="NCBIfam" id="TIGR01451">
    <property type="entry name" value="B_ant_repeat"/>
    <property type="match status" value="2"/>
</dbReference>
<dbReference type="InterPro" id="IPR051172">
    <property type="entry name" value="Chlamydia_OmcB"/>
</dbReference>
<evidence type="ECO:0000313" key="7">
    <source>
        <dbReference type="Proteomes" id="UP000671914"/>
    </source>
</evidence>
<keyword evidence="2" id="KW-0472">Membrane</keyword>
<name>A0A975FMS0_9MICO</name>
<dbReference type="Pfam" id="PF01345">
    <property type="entry name" value="DUF11"/>
    <property type="match status" value="2"/>
</dbReference>
<evidence type="ECO:0000256" key="2">
    <source>
        <dbReference type="SAM" id="Phobius"/>
    </source>
</evidence>
<evidence type="ECO:0000313" key="6">
    <source>
        <dbReference type="EMBL" id="QTX05328.1"/>
    </source>
</evidence>
<protein>
    <submittedName>
        <fullName evidence="6">DUF11 domain-containing protein</fullName>
    </submittedName>
</protein>
<gene>
    <name evidence="6" type="ORF">G127AT_03620</name>
</gene>
<evidence type="ECO:0000259" key="3">
    <source>
        <dbReference type="Pfam" id="PF01345"/>
    </source>
</evidence>
<dbReference type="NCBIfam" id="NF038131">
    <property type="entry name" value="choice_anch_K"/>
    <property type="match status" value="1"/>
</dbReference>
<feature type="region of interest" description="Disordered" evidence="1">
    <location>
        <begin position="100"/>
        <end position="121"/>
    </location>
</feature>
<dbReference type="EMBL" id="CP071696">
    <property type="protein sequence ID" value="QTX05328.1"/>
    <property type="molecule type" value="Genomic_DNA"/>
</dbReference>
<organism evidence="6 7">
    <name type="scientific">Agromyces archimandritae</name>
    <dbReference type="NCBI Taxonomy" id="2781962"/>
    <lineage>
        <taxon>Bacteria</taxon>
        <taxon>Bacillati</taxon>
        <taxon>Actinomycetota</taxon>
        <taxon>Actinomycetes</taxon>
        <taxon>Micrococcales</taxon>
        <taxon>Microbacteriaceae</taxon>
        <taxon>Agromyces</taxon>
    </lineage>
</organism>
<dbReference type="RefSeq" id="WP_210899946.1">
    <property type="nucleotide sequence ID" value="NZ_CP071696.1"/>
</dbReference>
<keyword evidence="7" id="KW-1185">Reference proteome</keyword>
<keyword evidence="2" id="KW-1133">Transmembrane helix</keyword>
<feature type="domain" description="DUF5979" evidence="4">
    <location>
        <begin position="401"/>
        <end position="501"/>
    </location>
</feature>
<dbReference type="AlphaFoldDB" id="A0A975FMS0"/>
<feature type="domain" description="DUF5979" evidence="4">
    <location>
        <begin position="513"/>
        <end position="617"/>
    </location>
</feature>
<evidence type="ECO:0000256" key="1">
    <source>
        <dbReference type="SAM" id="MobiDB-lite"/>
    </source>
</evidence>
<dbReference type="PANTHER" id="PTHR34819">
    <property type="entry name" value="LARGE CYSTEINE-RICH PERIPLASMIC PROTEIN OMCB"/>
    <property type="match status" value="1"/>
</dbReference>
<dbReference type="InterPro" id="IPR047589">
    <property type="entry name" value="DUF11_rpt"/>
</dbReference>
<feature type="transmembrane region" description="Helical" evidence="2">
    <location>
        <begin position="1079"/>
        <end position="1098"/>
    </location>
</feature>
<reference evidence="6" key="1">
    <citation type="submission" date="2021-03" db="EMBL/GenBank/DDBJ databases">
        <title>Agromyces archimandritus sp. nov., isolated from the cockroach Archimandrita tessellata.</title>
        <authorList>
            <person name="Guzman J."/>
            <person name="Ortuzar M."/>
            <person name="Poehlein A."/>
            <person name="Daniel R."/>
            <person name="Trujillo M."/>
            <person name="Vilcinskas A."/>
        </authorList>
    </citation>
    <scope>NUCLEOTIDE SEQUENCE</scope>
    <source>
        <strain evidence="6">G127AT</strain>
    </source>
</reference>
<keyword evidence="2" id="KW-0812">Transmembrane</keyword>
<dbReference type="PANTHER" id="PTHR34819:SF3">
    <property type="entry name" value="CELL SURFACE PROTEIN"/>
    <property type="match status" value="1"/>
</dbReference>
<evidence type="ECO:0000259" key="5">
    <source>
        <dbReference type="Pfam" id="PF24514"/>
    </source>
</evidence>